<organism evidence="2 3">
    <name type="scientific">Ampelomyces quisqualis</name>
    <name type="common">Powdery mildew agent</name>
    <dbReference type="NCBI Taxonomy" id="50730"/>
    <lineage>
        <taxon>Eukaryota</taxon>
        <taxon>Fungi</taxon>
        <taxon>Dikarya</taxon>
        <taxon>Ascomycota</taxon>
        <taxon>Pezizomycotina</taxon>
        <taxon>Dothideomycetes</taxon>
        <taxon>Pleosporomycetidae</taxon>
        <taxon>Pleosporales</taxon>
        <taxon>Pleosporineae</taxon>
        <taxon>Phaeosphaeriaceae</taxon>
        <taxon>Ampelomyces</taxon>
    </lineage>
</organism>
<gene>
    <name evidence="2" type="ORF">BDU57DRAFT_294018</name>
</gene>
<evidence type="ECO:0000313" key="3">
    <source>
        <dbReference type="Proteomes" id="UP000800096"/>
    </source>
</evidence>
<sequence>MGRVGAGRRAAREERREGQQWLGPAKRGSGGDRGSVHTAQERGFGGLPKTPSGHGTLAYIIRSTVPATLAASPRTVGRAPTASRRMHFPTALALHTAHCVLAAVECALLGPRRGHLRHAGYGCGHVRGAQSGARLSAPRWKHHVGIVTTPYRSSTAAAATGA</sequence>
<dbReference type="EMBL" id="ML979137">
    <property type="protein sequence ID" value="KAF1914408.1"/>
    <property type="molecule type" value="Genomic_DNA"/>
</dbReference>
<keyword evidence="3" id="KW-1185">Reference proteome</keyword>
<protein>
    <submittedName>
        <fullName evidence="2">Uncharacterized protein</fullName>
    </submittedName>
</protein>
<accession>A0A6A5QHW1</accession>
<evidence type="ECO:0000256" key="1">
    <source>
        <dbReference type="SAM" id="MobiDB-lite"/>
    </source>
</evidence>
<dbReference type="Proteomes" id="UP000800096">
    <property type="component" value="Unassembled WGS sequence"/>
</dbReference>
<evidence type="ECO:0000313" key="2">
    <source>
        <dbReference type="EMBL" id="KAF1914408.1"/>
    </source>
</evidence>
<feature type="region of interest" description="Disordered" evidence="1">
    <location>
        <begin position="1"/>
        <end position="51"/>
    </location>
</feature>
<dbReference type="AlphaFoldDB" id="A0A6A5QHW1"/>
<name>A0A6A5QHW1_AMPQU</name>
<reference evidence="2" key="1">
    <citation type="journal article" date="2020" name="Stud. Mycol.">
        <title>101 Dothideomycetes genomes: a test case for predicting lifestyles and emergence of pathogens.</title>
        <authorList>
            <person name="Haridas S."/>
            <person name="Albert R."/>
            <person name="Binder M."/>
            <person name="Bloem J."/>
            <person name="Labutti K."/>
            <person name="Salamov A."/>
            <person name="Andreopoulos B."/>
            <person name="Baker S."/>
            <person name="Barry K."/>
            <person name="Bills G."/>
            <person name="Bluhm B."/>
            <person name="Cannon C."/>
            <person name="Castanera R."/>
            <person name="Culley D."/>
            <person name="Daum C."/>
            <person name="Ezra D."/>
            <person name="Gonzalez J."/>
            <person name="Henrissat B."/>
            <person name="Kuo A."/>
            <person name="Liang C."/>
            <person name="Lipzen A."/>
            <person name="Lutzoni F."/>
            <person name="Magnuson J."/>
            <person name="Mondo S."/>
            <person name="Nolan M."/>
            <person name="Ohm R."/>
            <person name="Pangilinan J."/>
            <person name="Park H.-J."/>
            <person name="Ramirez L."/>
            <person name="Alfaro M."/>
            <person name="Sun H."/>
            <person name="Tritt A."/>
            <person name="Yoshinaga Y."/>
            <person name="Zwiers L.-H."/>
            <person name="Turgeon B."/>
            <person name="Goodwin S."/>
            <person name="Spatafora J."/>
            <person name="Crous P."/>
            <person name="Grigoriev I."/>
        </authorList>
    </citation>
    <scope>NUCLEOTIDE SEQUENCE</scope>
    <source>
        <strain evidence="2">HMLAC05119</strain>
    </source>
</reference>
<proteinExistence type="predicted"/>